<dbReference type="InterPro" id="IPR001405">
    <property type="entry name" value="UPF0758"/>
</dbReference>
<organism evidence="8 9">
    <name type="scientific">Sedimentitalea xiamensis</name>
    <dbReference type="NCBI Taxonomy" id="3050037"/>
    <lineage>
        <taxon>Bacteria</taxon>
        <taxon>Pseudomonadati</taxon>
        <taxon>Pseudomonadota</taxon>
        <taxon>Alphaproteobacteria</taxon>
        <taxon>Rhodobacterales</taxon>
        <taxon>Paracoccaceae</taxon>
        <taxon>Sedimentitalea</taxon>
    </lineage>
</organism>
<proteinExistence type="inferred from homology"/>
<keyword evidence="5" id="KW-0482">Metalloprotease</keyword>
<accession>A0ABT7FJP6</accession>
<dbReference type="NCBIfam" id="TIGR00608">
    <property type="entry name" value="radc"/>
    <property type="match status" value="1"/>
</dbReference>
<dbReference type="CDD" id="cd08071">
    <property type="entry name" value="MPN_DUF2466"/>
    <property type="match status" value="1"/>
</dbReference>
<evidence type="ECO:0000256" key="6">
    <source>
        <dbReference type="RuleBase" id="RU003797"/>
    </source>
</evidence>
<dbReference type="InterPro" id="IPR029063">
    <property type="entry name" value="SAM-dependent_MTases_sf"/>
</dbReference>
<dbReference type="PROSITE" id="PS01302">
    <property type="entry name" value="UPF0758"/>
    <property type="match status" value="1"/>
</dbReference>
<dbReference type="RefSeq" id="WP_284487295.1">
    <property type="nucleotide sequence ID" value="NZ_JASNJE010000036.1"/>
</dbReference>
<evidence type="ECO:0000313" key="9">
    <source>
        <dbReference type="Proteomes" id="UP001227126"/>
    </source>
</evidence>
<dbReference type="CDD" id="cd02440">
    <property type="entry name" value="AdoMet_MTases"/>
    <property type="match status" value="1"/>
</dbReference>
<dbReference type="InterPro" id="IPR020891">
    <property type="entry name" value="UPF0758_CS"/>
</dbReference>
<keyword evidence="2" id="KW-0479">Metal-binding</keyword>
<evidence type="ECO:0000313" key="8">
    <source>
        <dbReference type="EMBL" id="MDK3075368.1"/>
    </source>
</evidence>
<dbReference type="PROSITE" id="PS50249">
    <property type="entry name" value="MPN"/>
    <property type="match status" value="1"/>
</dbReference>
<dbReference type="Gene3D" id="3.40.50.150">
    <property type="entry name" value="Vaccinia Virus protein VP39"/>
    <property type="match status" value="1"/>
</dbReference>
<sequence>MTDRCPDLASNIPSKPQLLRALSQIAREIEDQPLRSSSLARIMRETFGGSDAGGAWSWRMAYDVMQAAAVMQVLQGSDPDAIASAKMLATRLLTETRRSEQQIRLQQFSTPLAYAALVTRAAAIRPGETVLEPSAGTGALAGFAVRAGGTPVLNEIDPFRIALLEAIFDTQVTGFDAEHIDDLLAVPELPGVIVMNPPFASSVDRSRDRHIAAKHLIGAAKRLAPGGRLVAIMPMGFSPERDAAHWARASAIAKPRLALTIPGRVYAKLGTTVETQLMVFDKVQEEVEIVRAAVGDLDAARQIIDDIAAARPGAPMLHASAQNRPVIRRSGSSAVRKRPVAATSSAKPTTHAAIPLAFTSLDTPRENTPVSDIYARYRPQRIEIAGAQEHARSTVALQSWAMLTDYLALNAVHERVEVFRVLLLDRKNRLIRDRVMTRGSIDHVSVYVSEVLRAALVLDASAIIMCHNHPSGDPEPSQADIELTGRIVAACKVMEIVVHDHIIVGFGREKTAFSMRAAGLLSD</sequence>
<reference evidence="8 9" key="1">
    <citation type="submission" date="2023-05" db="EMBL/GenBank/DDBJ databases">
        <title>Sedimentitalea sp. nov. JM2-8.</title>
        <authorList>
            <person name="Huang J."/>
        </authorList>
    </citation>
    <scope>NUCLEOTIDE SEQUENCE [LARGE SCALE GENOMIC DNA]</scope>
    <source>
        <strain evidence="8 9">JM2-8</strain>
    </source>
</reference>
<evidence type="ECO:0000256" key="5">
    <source>
        <dbReference type="ARBA" id="ARBA00023049"/>
    </source>
</evidence>
<dbReference type="Proteomes" id="UP001227126">
    <property type="component" value="Unassembled WGS sequence"/>
</dbReference>
<comment type="caution">
    <text evidence="8">The sequence shown here is derived from an EMBL/GenBank/DDBJ whole genome shotgun (WGS) entry which is preliminary data.</text>
</comment>
<keyword evidence="3" id="KW-0378">Hydrolase</keyword>
<evidence type="ECO:0000256" key="4">
    <source>
        <dbReference type="ARBA" id="ARBA00022833"/>
    </source>
</evidence>
<dbReference type="InterPro" id="IPR037518">
    <property type="entry name" value="MPN"/>
</dbReference>
<dbReference type="InterPro" id="IPR025657">
    <property type="entry name" value="RadC_JAB"/>
</dbReference>
<dbReference type="SUPFAM" id="SSF102712">
    <property type="entry name" value="JAB1/MPN domain"/>
    <property type="match status" value="1"/>
</dbReference>
<evidence type="ECO:0000256" key="3">
    <source>
        <dbReference type="ARBA" id="ARBA00022801"/>
    </source>
</evidence>
<evidence type="ECO:0000259" key="7">
    <source>
        <dbReference type="PROSITE" id="PS50249"/>
    </source>
</evidence>
<comment type="similarity">
    <text evidence="6">Belongs to the UPF0758 family.</text>
</comment>
<dbReference type="PANTHER" id="PTHR30471:SF3">
    <property type="entry name" value="UPF0758 PROTEIN YEES-RELATED"/>
    <property type="match status" value="1"/>
</dbReference>
<dbReference type="SUPFAM" id="SSF53335">
    <property type="entry name" value="S-adenosyl-L-methionine-dependent methyltransferases"/>
    <property type="match status" value="1"/>
</dbReference>
<dbReference type="PRINTS" id="PR00507">
    <property type="entry name" value="N12N6MTFRASE"/>
</dbReference>
<keyword evidence="9" id="KW-1185">Reference proteome</keyword>
<keyword evidence="1" id="KW-0645">Protease</keyword>
<gene>
    <name evidence="8" type="primary">radC</name>
    <name evidence="8" type="ORF">QO034_20010</name>
</gene>
<dbReference type="EMBL" id="JASNJE010000036">
    <property type="protein sequence ID" value="MDK3075368.1"/>
    <property type="molecule type" value="Genomic_DNA"/>
</dbReference>
<evidence type="ECO:0000256" key="1">
    <source>
        <dbReference type="ARBA" id="ARBA00022670"/>
    </source>
</evidence>
<dbReference type="Pfam" id="PF04002">
    <property type="entry name" value="RadC"/>
    <property type="match status" value="1"/>
</dbReference>
<dbReference type="PANTHER" id="PTHR30471">
    <property type="entry name" value="DNA REPAIR PROTEIN RADC"/>
    <property type="match status" value="1"/>
</dbReference>
<evidence type="ECO:0000256" key="2">
    <source>
        <dbReference type="ARBA" id="ARBA00022723"/>
    </source>
</evidence>
<dbReference type="Gene3D" id="3.40.140.10">
    <property type="entry name" value="Cytidine Deaminase, domain 2"/>
    <property type="match status" value="1"/>
</dbReference>
<feature type="domain" description="MPN" evidence="7">
    <location>
        <begin position="395"/>
        <end position="521"/>
    </location>
</feature>
<protein>
    <submittedName>
        <fullName evidence="8">DNA repair protein RadC</fullName>
    </submittedName>
</protein>
<name>A0ABT7FJP6_9RHOB</name>
<keyword evidence="4" id="KW-0862">Zinc</keyword>